<feature type="region of interest" description="Disordered" evidence="1">
    <location>
        <begin position="1"/>
        <end position="36"/>
    </location>
</feature>
<feature type="compositionally biased region" description="Polar residues" evidence="1">
    <location>
        <begin position="1"/>
        <end position="13"/>
    </location>
</feature>
<dbReference type="RefSeq" id="XP_005536534.1">
    <property type="nucleotide sequence ID" value="XM_005536477.1"/>
</dbReference>
<dbReference type="Proteomes" id="UP000007014">
    <property type="component" value="Chromosome 11"/>
</dbReference>
<protein>
    <submittedName>
        <fullName evidence="2">Uncharacterized protein</fullName>
    </submittedName>
</protein>
<evidence type="ECO:0000313" key="3">
    <source>
        <dbReference type="Proteomes" id="UP000007014"/>
    </source>
</evidence>
<sequence length="202" mass="22212">MGRMNTISGTNGTVPDFTSMRESRDSQLRGTGQCERRRCPRVRARAGELSSNTALLFVVHTGVQKSFRCSLIVFITLLAETSSSRAMPRSAEQAHISKQMGIHLLSDLGHGSALLTTQMRPPYLSIGLVSGTASFAVCITNAIRCTLTRRNAYSVRFLRDVATRNCNATQMLTRKSALSNRDNVPFARLWKTTGTAYHSSPI</sequence>
<dbReference type="AlphaFoldDB" id="M1VHS2"/>
<evidence type="ECO:0000256" key="1">
    <source>
        <dbReference type="SAM" id="MobiDB-lite"/>
    </source>
</evidence>
<dbReference type="Gramene" id="CMK116CT">
    <property type="protein sequence ID" value="CMK116CT"/>
    <property type="gene ID" value="CMK116C"/>
</dbReference>
<name>M1VHS2_CYAM1</name>
<evidence type="ECO:0000313" key="2">
    <source>
        <dbReference type="EMBL" id="BAM80498.1"/>
    </source>
</evidence>
<reference evidence="2 3" key="1">
    <citation type="journal article" date="2004" name="Nature">
        <title>Genome sequence of the ultrasmall unicellular red alga Cyanidioschyzon merolae 10D.</title>
        <authorList>
            <person name="Matsuzaki M."/>
            <person name="Misumi O."/>
            <person name="Shin-i T."/>
            <person name="Maruyama S."/>
            <person name="Takahara M."/>
            <person name="Miyagishima S."/>
            <person name="Mori T."/>
            <person name="Nishida K."/>
            <person name="Yagisawa F."/>
            <person name="Nishida K."/>
            <person name="Yoshida Y."/>
            <person name="Nishimura Y."/>
            <person name="Nakao S."/>
            <person name="Kobayashi T."/>
            <person name="Momoyama Y."/>
            <person name="Higashiyama T."/>
            <person name="Minoda A."/>
            <person name="Sano M."/>
            <person name="Nomoto H."/>
            <person name="Oishi K."/>
            <person name="Hayashi H."/>
            <person name="Ohta F."/>
            <person name="Nishizaka S."/>
            <person name="Haga S."/>
            <person name="Miura S."/>
            <person name="Morishita T."/>
            <person name="Kabeya Y."/>
            <person name="Terasawa K."/>
            <person name="Suzuki Y."/>
            <person name="Ishii Y."/>
            <person name="Asakawa S."/>
            <person name="Takano H."/>
            <person name="Ohta N."/>
            <person name="Kuroiwa H."/>
            <person name="Tanaka K."/>
            <person name="Shimizu N."/>
            <person name="Sugano S."/>
            <person name="Sato N."/>
            <person name="Nozaki H."/>
            <person name="Ogasawara N."/>
            <person name="Kohara Y."/>
            <person name="Kuroiwa T."/>
        </authorList>
    </citation>
    <scope>NUCLEOTIDE SEQUENCE [LARGE SCALE GENOMIC DNA]</scope>
    <source>
        <strain evidence="2 3">10D</strain>
    </source>
</reference>
<organism evidence="2 3">
    <name type="scientific">Cyanidioschyzon merolae (strain NIES-3377 / 10D)</name>
    <name type="common">Unicellular red alga</name>
    <dbReference type="NCBI Taxonomy" id="280699"/>
    <lineage>
        <taxon>Eukaryota</taxon>
        <taxon>Rhodophyta</taxon>
        <taxon>Bangiophyceae</taxon>
        <taxon>Cyanidiales</taxon>
        <taxon>Cyanidiaceae</taxon>
        <taxon>Cyanidioschyzon</taxon>
    </lineage>
</organism>
<dbReference type="KEGG" id="cme:CYME_CMK116C"/>
<gene>
    <name evidence="2" type="ORF">CYME_CMK116C</name>
</gene>
<proteinExistence type="predicted"/>
<dbReference type="GeneID" id="16994460"/>
<dbReference type="EMBL" id="AP006493">
    <property type="protein sequence ID" value="BAM80498.1"/>
    <property type="molecule type" value="Genomic_DNA"/>
</dbReference>
<dbReference type="HOGENOM" id="CLU_1356398_0_0_1"/>
<reference evidence="2 3" key="2">
    <citation type="journal article" date="2007" name="BMC Biol.">
        <title>A 100%-complete sequence reveals unusually simple genomic features in the hot-spring red alga Cyanidioschyzon merolae.</title>
        <authorList>
            <person name="Nozaki H."/>
            <person name="Takano H."/>
            <person name="Misumi O."/>
            <person name="Terasawa K."/>
            <person name="Matsuzaki M."/>
            <person name="Maruyama S."/>
            <person name="Nishida K."/>
            <person name="Yagisawa F."/>
            <person name="Yoshida Y."/>
            <person name="Fujiwara T."/>
            <person name="Takio S."/>
            <person name="Tamura K."/>
            <person name="Chung S.J."/>
            <person name="Nakamura S."/>
            <person name="Kuroiwa H."/>
            <person name="Tanaka K."/>
            <person name="Sato N."/>
            <person name="Kuroiwa T."/>
        </authorList>
    </citation>
    <scope>NUCLEOTIDE SEQUENCE [LARGE SCALE GENOMIC DNA]</scope>
    <source>
        <strain evidence="2 3">10D</strain>
    </source>
</reference>
<keyword evidence="3" id="KW-1185">Reference proteome</keyword>
<accession>M1VHS2</accession>